<gene>
    <name evidence="1" type="ORF">NC662_01490</name>
</gene>
<dbReference type="PROSITE" id="PS51257">
    <property type="entry name" value="PROKAR_LIPOPROTEIN"/>
    <property type="match status" value="1"/>
</dbReference>
<dbReference type="RefSeq" id="WP_152423035.1">
    <property type="nucleotide sequence ID" value="NZ_BAABDY010000003.1"/>
</dbReference>
<keyword evidence="2" id="KW-1185">Reference proteome</keyword>
<dbReference type="Proteomes" id="UP001248536">
    <property type="component" value="Unassembled WGS sequence"/>
</dbReference>
<dbReference type="PROSITE" id="PS51318">
    <property type="entry name" value="TAT"/>
    <property type="match status" value="1"/>
</dbReference>
<dbReference type="InterPro" id="IPR006311">
    <property type="entry name" value="TAT_signal"/>
</dbReference>
<name>A0ABU2EVU6_HALAR</name>
<sequence length="136" mass="14758">MPSTRRGFLTGSGVVVASLSGCANFGSSTPCIAKLAVTLENRTSEDQVFHFAVETSEELREWVTQTVASNTSEAVVREPDEKFEPVAIHGVVDTRTVRGDLLSSSEAGTRKICLRITFRCSAATEPTFLQDTDIRC</sequence>
<evidence type="ECO:0000313" key="2">
    <source>
        <dbReference type="Proteomes" id="UP001248536"/>
    </source>
</evidence>
<evidence type="ECO:0000313" key="1">
    <source>
        <dbReference type="EMBL" id="MDS0252382.1"/>
    </source>
</evidence>
<dbReference type="EMBL" id="JAMQCP010000001">
    <property type="protein sequence ID" value="MDS0252382.1"/>
    <property type="molecule type" value="Genomic_DNA"/>
</dbReference>
<proteinExistence type="predicted"/>
<comment type="caution">
    <text evidence="1">The sequence shown here is derived from an EMBL/GenBank/DDBJ whole genome shotgun (WGS) entry which is preliminary data.</text>
</comment>
<protein>
    <recommendedName>
        <fullName evidence="3">Lipoprotein</fullName>
    </recommendedName>
</protein>
<accession>A0ABU2EVU6</accession>
<evidence type="ECO:0008006" key="3">
    <source>
        <dbReference type="Google" id="ProtNLM"/>
    </source>
</evidence>
<organism evidence="1 2">
    <name type="scientific">Haloarcula argentinensis</name>
    <dbReference type="NCBI Taxonomy" id="43776"/>
    <lineage>
        <taxon>Archaea</taxon>
        <taxon>Methanobacteriati</taxon>
        <taxon>Methanobacteriota</taxon>
        <taxon>Stenosarchaea group</taxon>
        <taxon>Halobacteria</taxon>
        <taxon>Halobacteriales</taxon>
        <taxon>Haloarculaceae</taxon>
        <taxon>Haloarcula</taxon>
    </lineage>
</organism>
<reference evidence="1 2" key="1">
    <citation type="submission" date="2022-06" db="EMBL/GenBank/DDBJ databases">
        <title>Haloarcula sp. a new haloarchaeum isolate from saline soil.</title>
        <authorList>
            <person name="Strakova D."/>
            <person name="Galisteo C."/>
            <person name="Sanchez-Porro C."/>
            <person name="Ventosa A."/>
        </authorList>
    </citation>
    <scope>NUCLEOTIDE SEQUENCE [LARGE SCALE GENOMIC DNA]</scope>
    <source>
        <strain evidence="1 2">JCM 15760</strain>
    </source>
</reference>